<accession>A0A846YSJ7</accession>
<reference evidence="7 8" key="1">
    <citation type="submission" date="2020-04" db="EMBL/GenBank/DDBJ databases">
        <title>MicrobeNet Type strains.</title>
        <authorList>
            <person name="Nicholson A.C."/>
        </authorList>
    </citation>
    <scope>NUCLEOTIDE SEQUENCE [LARGE SCALE GENOMIC DNA]</scope>
    <source>
        <strain evidence="7 8">JCM 3332</strain>
    </source>
</reference>
<evidence type="ECO:0000256" key="3">
    <source>
        <dbReference type="ARBA" id="ARBA00022989"/>
    </source>
</evidence>
<evidence type="ECO:0000259" key="6">
    <source>
        <dbReference type="Pfam" id="PF02656"/>
    </source>
</evidence>
<sequence length="134" mass="13972">MKALRPRGQQPTVVLTDGGLQLERTALAWRRTGCSLLICELAAFRVMAELDQGFIAVLFLAAVAPTLVIMLSGSSRPATAGHSLAEDEREMVYSSSSTGLRELLLALLVALSGALCLLVLCSGAAAGWAIGESG</sequence>
<evidence type="ECO:0000256" key="2">
    <source>
        <dbReference type="ARBA" id="ARBA00022692"/>
    </source>
</evidence>
<feature type="domain" description="DUF202" evidence="6">
    <location>
        <begin position="19"/>
        <end position="69"/>
    </location>
</feature>
<feature type="transmembrane region" description="Helical" evidence="5">
    <location>
        <begin position="54"/>
        <end position="73"/>
    </location>
</feature>
<feature type="transmembrane region" description="Helical" evidence="5">
    <location>
        <begin position="103"/>
        <end position="130"/>
    </location>
</feature>
<dbReference type="InterPro" id="IPR003807">
    <property type="entry name" value="DUF202"/>
</dbReference>
<keyword evidence="4 5" id="KW-0472">Membrane</keyword>
<keyword evidence="2 5" id="KW-0812">Transmembrane</keyword>
<dbReference type="AlphaFoldDB" id="A0A846YSJ7"/>
<evidence type="ECO:0000313" key="7">
    <source>
        <dbReference type="EMBL" id="NKY59949.1"/>
    </source>
</evidence>
<dbReference type="Pfam" id="PF02656">
    <property type="entry name" value="DUF202"/>
    <property type="match status" value="1"/>
</dbReference>
<comment type="caution">
    <text evidence="7">The sequence shown here is derived from an EMBL/GenBank/DDBJ whole genome shotgun (WGS) entry which is preliminary data.</text>
</comment>
<dbReference type="RefSeq" id="WP_062979843.1">
    <property type="nucleotide sequence ID" value="NZ_JAAXOT010000019.1"/>
</dbReference>
<protein>
    <submittedName>
        <fullName evidence="7">DUF202 domain-containing protein</fullName>
    </submittedName>
</protein>
<keyword evidence="3 5" id="KW-1133">Transmembrane helix</keyword>
<evidence type="ECO:0000256" key="5">
    <source>
        <dbReference type="SAM" id="Phobius"/>
    </source>
</evidence>
<evidence type="ECO:0000256" key="1">
    <source>
        <dbReference type="ARBA" id="ARBA00004127"/>
    </source>
</evidence>
<evidence type="ECO:0000256" key="4">
    <source>
        <dbReference type="ARBA" id="ARBA00023136"/>
    </source>
</evidence>
<comment type="subcellular location">
    <subcellularLocation>
        <location evidence="1">Endomembrane system</location>
        <topology evidence="1">Multi-pass membrane protein</topology>
    </subcellularLocation>
</comment>
<organism evidence="7 8">
    <name type="scientific">Nocardia flavorosea</name>
    <dbReference type="NCBI Taxonomy" id="53429"/>
    <lineage>
        <taxon>Bacteria</taxon>
        <taxon>Bacillati</taxon>
        <taxon>Actinomycetota</taxon>
        <taxon>Actinomycetes</taxon>
        <taxon>Mycobacteriales</taxon>
        <taxon>Nocardiaceae</taxon>
        <taxon>Nocardia</taxon>
    </lineage>
</organism>
<dbReference type="GO" id="GO:0012505">
    <property type="term" value="C:endomembrane system"/>
    <property type="evidence" value="ECO:0007669"/>
    <property type="project" value="UniProtKB-SubCell"/>
</dbReference>
<name>A0A846YSJ7_9NOCA</name>
<evidence type="ECO:0000313" key="8">
    <source>
        <dbReference type="Proteomes" id="UP000570678"/>
    </source>
</evidence>
<proteinExistence type="predicted"/>
<dbReference type="Proteomes" id="UP000570678">
    <property type="component" value="Unassembled WGS sequence"/>
</dbReference>
<dbReference type="EMBL" id="JAAXOT010000019">
    <property type="protein sequence ID" value="NKY59949.1"/>
    <property type="molecule type" value="Genomic_DNA"/>
</dbReference>
<gene>
    <name evidence="7" type="ORF">HGA15_28140</name>
</gene>
<keyword evidence="8" id="KW-1185">Reference proteome</keyword>